<dbReference type="RefSeq" id="XP_028863918.1">
    <property type="nucleotide sequence ID" value="XM_029007539.1"/>
</dbReference>
<keyword evidence="2" id="KW-1185">Reference proteome</keyword>
<evidence type="ECO:0000313" key="2">
    <source>
        <dbReference type="Proteomes" id="UP000219813"/>
    </source>
</evidence>
<dbReference type="KEGG" id="pmal:PMUG01_13053300"/>
<dbReference type="OrthoDB" id="371139at2759"/>
<name>A0A1D3TDC5_PLAMA</name>
<gene>
    <name evidence="1" type="primary">PmUG01_13053300</name>
    <name evidence="1" type="ORF">PMUG01_13053300</name>
</gene>
<evidence type="ECO:0000313" key="1">
    <source>
        <dbReference type="EMBL" id="SCP02886.1"/>
    </source>
</evidence>
<dbReference type="GeneID" id="39871250"/>
<dbReference type="AlphaFoldDB" id="A0A1D3TDC5"/>
<dbReference type="Proteomes" id="UP000219813">
    <property type="component" value="Chromosome 13"/>
</dbReference>
<dbReference type="VEuPathDB" id="PlasmoDB:PmUG01_13053300"/>
<dbReference type="EMBL" id="LT594634">
    <property type="protein sequence ID" value="SCP02886.1"/>
    <property type="molecule type" value="Genomic_DNA"/>
</dbReference>
<dbReference type="OMA" id="NILCHVI"/>
<accession>A0A1D3TDC5</accession>
<organism evidence="1 2">
    <name type="scientific">Plasmodium malariae</name>
    <dbReference type="NCBI Taxonomy" id="5858"/>
    <lineage>
        <taxon>Eukaryota</taxon>
        <taxon>Sar</taxon>
        <taxon>Alveolata</taxon>
        <taxon>Apicomplexa</taxon>
        <taxon>Aconoidasida</taxon>
        <taxon>Haemosporida</taxon>
        <taxon>Plasmodiidae</taxon>
        <taxon>Plasmodium</taxon>
        <taxon>Plasmodium (Plasmodium)</taxon>
    </lineage>
</organism>
<proteinExistence type="predicted"/>
<sequence>MDDDKIKDIYLSLKNKNKKEWGELMQQLTKDQKRRLIFYIKKKNKNSLNKIKNIKIEKNSEKIKTKPSNHYQQYILIDYSNVNYDLNLKNYIARILRIYKLEDNFDFVKGLHLYMNILCYVIFKKFTYEYKNDRTNKNLLIFLKKVFPFEFQNFQDIYNMRWNKDFISSENMVNENTVIDEDSTQNGKEVNLLSEEKNNNNTYKKDTIKKDIDQQCNTYSNSNKENANNMENENIWVNDIVSSGDYENPFFYNKNTLNLDGEGNSRINSINKLGNDFVVVKTEKEDDNTCTSKENNNNHVMVQHLSKYIKKEYIFHEFFKNKDIKKIMVNIFDEKRYDYRIRFRSIISKSLNDLEYKKYCDQREKLFKYKKKNFIRWLSQFTNINSLDMYVVNFFIFLFLDRLYLIIETFIRLNYYSIRTADFSSPDHFLENIDEFQNFNDILNYFTNIIQSNVLVNNVGDSTKENIQSISNKDVEHFNKIYHNIVKVNFQNFFLSIDLIYNVDIYNFKIKNKINFEKLIKVDISSYINDTNIYDIIQYDKNNNADPWKVLTNFTLHQNKNLNLQKFDCFSIFLIVRFKYYLEEYKEKANIDCIYKTVKEEFDQVENYLKCHGNKTIEISENAAFSEGIFEYNHLIPLYMDLQNELKKVNEYIKFYGNLISFVNFIQRYAHSASSNVVKLEHNEETKEYFDLSFFLSAHMKGNVKKE</sequence>
<protein>
    <submittedName>
        <fullName evidence="1">Uncharacterized protein</fullName>
    </submittedName>
</protein>
<reference evidence="1 2" key="1">
    <citation type="submission" date="2016-06" db="EMBL/GenBank/DDBJ databases">
        <authorList>
            <consortium name="Pathogen Informatics"/>
        </authorList>
    </citation>
    <scope>NUCLEOTIDE SEQUENCE [LARGE SCALE GENOMIC DNA]</scope>
</reference>